<dbReference type="AlphaFoldDB" id="A0A132MPM1"/>
<evidence type="ECO:0000256" key="1">
    <source>
        <dbReference type="ARBA" id="ARBA00006817"/>
    </source>
</evidence>
<comment type="similarity">
    <text evidence="1">Belongs to the AHA1 family.</text>
</comment>
<reference evidence="5" key="1">
    <citation type="submission" date="2015-04" db="EMBL/GenBank/DDBJ databases">
        <title>Physiological reanalysis, assessment of diazotrophy, and genome sequences of multiple isolates of Streptomyces thermoautotrophicus.</title>
        <authorList>
            <person name="MacKellar D.C."/>
            <person name="Lieber L."/>
            <person name="Norman J."/>
            <person name="Bolger A."/>
            <person name="Tobin C."/>
            <person name="Murray J.W."/>
            <person name="Chang R."/>
            <person name="Ford T."/>
            <person name="Nguyen P.Q."/>
            <person name="Woodward J."/>
            <person name="Permingeat H."/>
            <person name="Joshi N.S."/>
            <person name="Silver P.A."/>
            <person name="Usadel B."/>
            <person name="Rutherford A.W."/>
            <person name="Friesen M."/>
            <person name="Prell J."/>
        </authorList>
    </citation>
    <scope>NUCLEOTIDE SEQUENCE [LARGE SCALE GENOMIC DNA]</scope>
    <source>
        <strain evidence="5">H1</strain>
    </source>
</reference>
<dbReference type="SUPFAM" id="SSF55961">
    <property type="entry name" value="Bet v1-like"/>
    <property type="match status" value="1"/>
</dbReference>
<evidence type="ECO:0000259" key="3">
    <source>
        <dbReference type="Pfam" id="PF08327"/>
    </source>
</evidence>
<proteinExistence type="inferred from homology"/>
<dbReference type="EMBL" id="LAXD01000001">
    <property type="protein sequence ID" value="KWW99733.1"/>
    <property type="molecule type" value="Genomic_DNA"/>
</dbReference>
<dbReference type="Pfam" id="PF08327">
    <property type="entry name" value="AHSA1"/>
    <property type="match status" value="1"/>
</dbReference>
<evidence type="ECO:0000313" key="5">
    <source>
        <dbReference type="Proteomes" id="UP000070188"/>
    </source>
</evidence>
<dbReference type="RefSeq" id="WP_232778491.1">
    <property type="nucleotide sequence ID" value="NZ_JYIJ01000015.1"/>
</dbReference>
<dbReference type="PATRIC" id="fig|1469144.10.peg.1510"/>
<dbReference type="Gene3D" id="3.30.530.20">
    <property type="match status" value="1"/>
</dbReference>
<evidence type="ECO:0000313" key="4">
    <source>
        <dbReference type="EMBL" id="KWW99733.1"/>
    </source>
</evidence>
<feature type="domain" description="Activator of Hsp90 ATPase homologue 1/2-like C-terminal" evidence="3">
    <location>
        <begin position="3"/>
        <end position="56"/>
    </location>
</feature>
<feature type="region of interest" description="Disordered" evidence="2">
    <location>
        <begin position="51"/>
        <end position="72"/>
    </location>
</feature>
<keyword evidence="5" id="KW-1185">Reference proteome</keyword>
<gene>
    <name evidence="4" type="ORF">LI90_1372</name>
</gene>
<evidence type="ECO:0000256" key="2">
    <source>
        <dbReference type="SAM" id="MobiDB-lite"/>
    </source>
</evidence>
<dbReference type="STRING" id="1469144.LI90_1372"/>
<protein>
    <submittedName>
        <fullName evidence="4">Activator of Hsp90 ATPase 1 family protein</fullName>
    </submittedName>
</protein>
<comment type="caution">
    <text evidence="4">The sequence shown here is derived from an EMBL/GenBank/DDBJ whole genome shotgun (WGS) entry which is preliminary data.</text>
</comment>
<dbReference type="Proteomes" id="UP000070188">
    <property type="component" value="Unassembled WGS sequence"/>
</dbReference>
<accession>A0A132MPM1</accession>
<name>A0A132MPM1_9ACTN</name>
<organism evidence="4 5">
    <name type="scientific">Carbonactinospora thermoautotrophica</name>
    <dbReference type="NCBI Taxonomy" id="1469144"/>
    <lineage>
        <taxon>Bacteria</taxon>
        <taxon>Bacillati</taxon>
        <taxon>Actinomycetota</taxon>
        <taxon>Actinomycetes</taxon>
        <taxon>Kitasatosporales</taxon>
        <taxon>Carbonactinosporaceae</taxon>
        <taxon>Carbonactinospora</taxon>
    </lineage>
</organism>
<sequence>MLVWEPPHRLVFSWQISPERVPEPDPVKASEVEVRFTAEGPATTRVELEHRGFEHHGPGGDAYRAGLGSPEG</sequence>
<dbReference type="InterPro" id="IPR013538">
    <property type="entry name" value="ASHA1/2-like_C"/>
</dbReference>
<dbReference type="InterPro" id="IPR023393">
    <property type="entry name" value="START-like_dom_sf"/>
</dbReference>